<dbReference type="Pfam" id="PF11951">
    <property type="entry name" value="Fungal_trans_2"/>
    <property type="match status" value="1"/>
</dbReference>
<dbReference type="InterPro" id="IPR021858">
    <property type="entry name" value="Fun_TF"/>
</dbReference>
<dbReference type="PROSITE" id="PS00463">
    <property type="entry name" value="ZN2_CY6_FUNGAL_1"/>
    <property type="match status" value="1"/>
</dbReference>
<reference evidence="4 5" key="1">
    <citation type="submission" date="2018-05" db="EMBL/GenBank/DDBJ databases">
        <title>Whole genome sequencing for identification of molecular markers to develop diagnostic detection tools for the regulated plant pathogen Lachnellula willkommii.</title>
        <authorList>
            <person name="Giroux E."/>
            <person name="Bilodeau G."/>
        </authorList>
    </citation>
    <scope>NUCLEOTIDE SEQUENCE [LARGE SCALE GENOMIC DNA]</scope>
    <source>
        <strain evidence="4 5">CBS 203.66</strain>
    </source>
</reference>
<dbReference type="Pfam" id="PF00172">
    <property type="entry name" value="Zn_clus"/>
    <property type="match status" value="1"/>
</dbReference>
<protein>
    <submittedName>
        <fullName evidence="4">Arginine metabolism regulation protein II</fullName>
    </submittedName>
</protein>
<comment type="subcellular location">
    <subcellularLocation>
        <location evidence="1">Nucleus</location>
    </subcellularLocation>
</comment>
<dbReference type="GO" id="GO:0045944">
    <property type="term" value="P:positive regulation of transcription by RNA polymerase II"/>
    <property type="evidence" value="ECO:0007669"/>
    <property type="project" value="TreeGrafter"/>
</dbReference>
<dbReference type="PANTHER" id="PTHR37534">
    <property type="entry name" value="TRANSCRIPTIONAL ACTIVATOR PROTEIN UGA3"/>
    <property type="match status" value="1"/>
</dbReference>
<evidence type="ECO:0000313" key="5">
    <source>
        <dbReference type="Proteomes" id="UP000469559"/>
    </source>
</evidence>
<name>A0A8T9BAJ1_9HELO</name>
<evidence type="ECO:0000259" key="3">
    <source>
        <dbReference type="PROSITE" id="PS50048"/>
    </source>
</evidence>
<gene>
    <name evidence="4" type="primary">ARG81</name>
    <name evidence="4" type="ORF">LARI1_G004853</name>
</gene>
<dbReference type="CDD" id="cd00067">
    <property type="entry name" value="GAL4"/>
    <property type="match status" value="1"/>
</dbReference>
<dbReference type="Proteomes" id="UP000469559">
    <property type="component" value="Unassembled WGS sequence"/>
</dbReference>
<dbReference type="GO" id="GO:0008270">
    <property type="term" value="F:zinc ion binding"/>
    <property type="evidence" value="ECO:0007669"/>
    <property type="project" value="InterPro"/>
</dbReference>
<keyword evidence="2" id="KW-0539">Nucleus</keyword>
<dbReference type="PROSITE" id="PS50048">
    <property type="entry name" value="ZN2_CY6_FUNGAL_2"/>
    <property type="match status" value="1"/>
</dbReference>
<feature type="domain" description="Zn(2)-C6 fungal-type" evidence="3">
    <location>
        <begin position="37"/>
        <end position="65"/>
    </location>
</feature>
<dbReference type="EMBL" id="QGMF01000301">
    <property type="protein sequence ID" value="TVY17010.1"/>
    <property type="molecule type" value="Genomic_DNA"/>
</dbReference>
<proteinExistence type="predicted"/>
<keyword evidence="5" id="KW-1185">Reference proteome</keyword>
<comment type="caution">
    <text evidence="4">The sequence shown here is derived from an EMBL/GenBank/DDBJ whole genome shotgun (WGS) entry which is preliminary data.</text>
</comment>
<dbReference type="GO" id="GO:0005634">
    <property type="term" value="C:nucleus"/>
    <property type="evidence" value="ECO:0007669"/>
    <property type="project" value="UniProtKB-SubCell"/>
</dbReference>
<dbReference type="Gene3D" id="4.10.240.10">
    <property type="entry name" value="Zn(2)-C6 fungal-type DNA-binding domain"/>
    <property type="match status" value="1"/>
</dbReference>
<evidence type="ECO:0000256" key="1">
    <source>
        <dbReference type="ARBA" id="ARBA00004123"/>
    </source>
</evidence>
<dbReference type="SMART" id="SM00066">
    <property type="entry name" value="GAL4"/>
    <property type="match status" value="1"/>
</dbReference>
<accession>A0A8T9BAJ1</accession>
<sequence>MPSSRFQPRRKRLRAIRDSPQNTSAIRSRPRTHEFTGCVTCRERHVKCDLGQPLCNNCSRLNIPCEGYVRKYSWLPSIIFDEKSSYKHARRSLELEEPVDEVEENQNSRRLLYSDAQRAAMVSQMKVECCSVSPSLDIDRLLRELQDQGQEAGGFTRIGPFGILPISNFGKSQDLITSQTQSGEYIQNVPTPDMTITLPEFVANGFEDFRTLDSLSLETSMALANSSPNSSTEVFNGSFDPMDALIPTPDEIYTGMGGDLTASQYETQQNQTWDTEFLDYCIAPQDSEIANLREAPKHSPAIPTMPNDANLSRIPAEARSLLDYYSSQIIYIMTMSPGKKPPWKIIHLPCAMGALAELMVYGEASSSAKMALFYALLSVSSFHIGLAEKNSLGRSHYWYEKGISHKAKSEVNLRSSLDQTRPKSSRGKYKEVLMSLLSMVTIGVFSGNMEDSNRYLAESEKLIRNQGLSKPVKSQKVSKLHRIFSFLRIIEESTTIESLEASNQFEIRKQVSTGLESYRGDLGVPEDERQIVSSRLNWLEDDELDKDSLFVSIYQIPTTLFMLLSQTSSLCKDLSSLGVSTPEFIRRSRITEDRIFNWQPPENLAFKNNIRYCKDKKANSLSCQNPSAISAHIVAAMHLALIVHFQRQIRKTDPRVLQHYIIDAADHLVMHEKLKRALSVRTTAFPWPSFILGCEAYDLTARQKVREYLGLVRGYNMGSLMEVERVINEVWRRQDLGRADKCWGHVLRDCGLRIVLT</sequence>
<evidence type="ECO:0000313" key="4">
    <source>
        <dbReference type="EMBL" id="TVY17010.1"/>
    </source>
</evidence>
<evidence type="ECO:0000256" key="2">
    <source>
        <dbReference type="ARBA" id="ARBA00023242"/>
    </source>
</evidence>
<dbReference type="OrthoDB" id="5089701at2759"/>
<dbReference type="GO" id="GO:0000981">
    <property type="term" value="F:DNA-binding transcription factor activity, RNA polymerase II-specific"/>
    <property type="evidence" value="ECO:0007669"/>
    <property type="project" value="InterPro"/>
</dbReference>
<dbReference type="SUPFAM" id="SSF57701">
    <property type="entry name" value="Zn2/Cys6 DNA-binding domain"/>
    <property type="match status" value="1"/>
</dbReference>
<dbReference type="AlphaFoldDB" id="A0A8T9BAJ1"/>
<dbReference type="InterPro" id="IPR036864">
    <property type="entry name" value="Zn2-C6_fun-type_DNA-bd_sf"/>
</dbReference>
<dbReference type="GO" id="GO:0000976">
    <property type="term" value="F:transcription cis-regulatory region binding"/>
    <property type="evidence" value="ECO:0007669"/>
    <property type="project" value="TreeGrafter"/>
</dbReference>
<organism evidence="4 5">
    <name type="scientific">Lachnellula arida</name>
    <dbReference type="NCBI Taxonomy" id="1316785"/>
    <lineage>
        <taxon>Eukaryota</taxon>
        <taxon>Fungi</taxon>
        <taxon>Dikarya</taxon>
        <taxon>Ascomycota</taxon>
        <taxon>Pezizomycotina</taxon>
        <taxon>Leotiomycetes</taxon>
        <taxon>Helotiales</taxon>
        <taxon>Lachnaceae</taxon>
        <taxon>Lachnellula</taxon>
    </lineage>
</organism>
<dbReference type="InterPro" id="IPR001138">
    <property type="entry name" value="Zn2Cys6_DnaBD"/>
</dbReference>
<dbReference type="PANTHER" id="PTHR37534:SF7">
    <property type="entry name" value="TRANSCRIPTIONAL ACTIVATOR PROTEIN UGA3"/>
    <property type="match status" value="1"/>
</dbReference>